<feature type="coiled-coil region" evidence="2">
    <location>
        <begin position="250"/>
        <end position="277"/>
    </location>
</feature>
<organism evidence="4 5">
    <name type="scientific">Actinidia chinensis var. chinensis</name>
    <name type="common">Chinese soft-hair kiwi</name>
    <dbReference type="NCBI Taxonomy" id="1590841"/>
    <lineage>
        <taxon>Eukaryota</taxon>
        <taxon>Viridiplantae</taxon>
        <taxon>Streptophyta</taxon>
        <taxon>Embryophyta</taxon>
        <taxon>Tracheophyta</taxon>
        <taxon>Spermatophyta</taxon>
        <taxon>Magnoliopsida</taxon>
        <taxon>eudicotyledons</taxon>
        <taxon>Gunneridae</taxon>
        <taxon>Pentapetalae</taxon>
        <taxon>asterids</taxon>
        <taxon>Ericales</taxon>
        <taxon>Actinidiaceae</taxon>
        <taxon>Actinidia</taxon>
    </lineage>
</organism>
<comment type="caution">
    <text evidence="4">The sequence shown here is derived from an EMBL/GenBank/DDBJ whole genome shotgun (WGS) entry which is preliminary data.</text>
</comment>
<dbReference type="Pfam" id="PF05794">
    <property type="entry name" value="Tcp11"/>
    <property type="match status" value="1"/>
</dbReference>
<sequence>MAVGVDSPEAGRVAGVAMDFPARDETVSPPSSPARMPRRLRRRLLESKASPSTVEEIEAKLRDADLRRKKFYENLSSKARPKPRSPSRSSSSEEDLGQRLEAKLQAAEQKRLSILAKAQLRLAKLDELRQAAKTEVEIRFKKERAELGTKVESRVRQAEENRMLILKAYSQRRATQKERISQSLLQRIARENKYKERVRTAIFQKRAAAEKKRLGLLEAEKKRAHARLLQVRRVAKSVSYQREIERRKMKDRLESRLQRAKRQRAEYLSQRRRLHNSVSLNWNKMHKQADHLSRKLARCWRRFLKMNKTTLTLAKAFDALNIKERLVKSMPFEQLALLIESPATLQTVKALLDRLESRYKLSKLVAAPANSSSLDDIDHLLKRVASPKRMRTPRKSTQIKDAKRPASIREVSKSPVKFSRYQVRVVLCAYMVLGHPDAVFSGQGEREGALAKSAEKFIWEFELLIKIILDGPIQRSDEVSDLAHARRLTFRSQLAAFDAAWCSYLNSFVAWKVKDAESLEEDLVRAACQLELSMIQTCKMTPDGESGALTHDMKAVREQVTQDQKLLREKVHHLSGNAGIERMECALSDTRVKYFQAMENGNPVGSPIVHIPSPSSVNSAAGPSVSDSDRRGKTMEGNRRPNSVVRSLFQDDPRSPPKEVGSSASSSSLDRQLHNSGEKFTMENELIVNEVLHEQHHTFADSLNIDAEAQSSIKAKIKEAMEKAFWDGITDAMKQDEPKYDRIVELMGEVRDEICEIAPLSWKEEIFEAIDLDILIQVLNSGKLDMDYLGKILQFSLTTLQKLSAPATEDELKVAHLSMLKELAEICQAGNDSNHSHIIALIKGLRFVLEQIQVLKQEISKARIKIMEPLLKGPAGLDYLRNAFANRYGPPSDSPTALPLTMGWLSSVLDSKDQEWHEHTNALSELTRSSEILSERLLPSTVLRTGGSVAGKMSGSPLVTVPSSGTTDNKHLECKGEKVDLLVRLGLLKLASGVSGLTQETLPETLKLNLTRLRTVQAQLQKIIVISTSILVLRQTLLSEQMVRNPEDMENKVSSCVNQLSELLDSVEDVGIKEIIETLGTFAEGDGSSSDTQKLQSRKTIMARLLKKSLQDGDPVFAWVSRAVHLAARGVVLGGSGPGGRVLVETALRRVGAAALLDMVLESATTLLIAASVSCNVHGPWYARLVGKM</sequence>
<dbReference type="InParanoid" id="A0A2R6RGK2"/>
<proteinExistence type="inferred from homology"/>
<gene>
    <name evidence="4" type="ORF">CEY00_Acc06713</name>
</gene>
<dbReference type="GO" id="GO:0007165">
    <property type="term" value="P:signal transduction"/>
    <property type="evidence" value="ECO:0007669"/>
    <property type="project" value="TreeGrafter"/>
</dbReference>
<keyword evidence="5" id="KW-1185">Reference proteome</keyword>
<evidence type="ECO:0000313" key="4">
    <source>
        <dbReference type="EMBL" id="PSS29153.1"/>
    </source>
</evidence>
<reference evidence="5" key="2">
    <citation type="journal article" date="2018" name="BMC Genomics">
        <title>A manually annotated Actinidia chinensis var. chinensis (kiwifruit) genome highlights the challenges associated with draft genomes and gene prediction in plants.</title>
        <authorList>
            <person name="Pilkington S.M."/>
            <person name="Crowhurst R."/>
            <person name="Hilario E."/>
            <person name="Nardozza S."/>
            <person name="Fraser L."/>
            <person name="Peng Y."/>
            <person name="Gunaseelan K."/>
            <person name="Simpson R."/>
            <person name="Tahir J."/>
            <person name="Deroles S.C."/>
            <person name="Templeton K."/>
            <person name="Luo Z."/>
            <person name="Davy M."/>
            <person name="Cheng C."/>
            <person name="McNeilage M."/>
            <person name="Scaglione D."/>
            <person name="Liu Y."/>
            <person name="Zhang Q."/>
            <person name="Datson P."/>
            <person name="De Silva N."/>
            <person name="Gardiner S.E."/>
            <person name="Bassett H."/>
            <person name="Chagne D."/>
            <person name="McCallum J."/>
            <person name="Dzierzon H."/>
            <person name="Deng C."/>
            <person name="Wang Y.Y."/>
            <person name="Barron L."/>
            <person name="Manako K."/>
            <person name="Bowen J."/>
            <person name="Foster T.M."/>
            <person name="Erridge Z.A."/>
            <person name="Tiffin H."/>
            <person name="Waite C.N."/>
            <person name="Davies K.M."/>
            <person name="Grierson E.P."/>
            <person name="Laing W.A."/>
            <person name="Kirk R."/>
            <person name="Chen X."/>
            <person name="Wood M."/>
            <person name="Montefiori M."/>
            <person name="Brummell D.A."/>
            <person name="Schwinn K.E."/>
            <person name="Catanach A."/>
            <person name="Fullerton C."/>
            <person name="Li D."/>
            <person name="Meiyalaghan S."/>
            <person name="Nieuwenhuizen N."/>
            <person name="Read N."/>
            <person name="Prakash R."/>
            <person name="Hunter D."/>
            <person name="Zhang H."/>
            <person name="McKenzie M."/>
            <person name="Knabel M."/>
            <person name="Harris A."/>
            <person name="Allan A.C."/>
            <person name="Gleave A."/>
            <person name="Chen A."/>
            <person name="Janssen B.J."/>
            <person name="Plunkett B."/>
            <person name="Ampomah-Dwamena C."/>
            <person name="Voogd C."/>
            <person name="Leif D."/>
            <person name="Lafferty D."/>
            <person name="Souleyre E.J.F."/>
            <person name="Varkonyi-Gasic E."/>
            <person name="Gambi F."/>
            <person name="Hanley J."/>
            <person name="Yao J.L."/>
            <person name="Cheung J."/>
            <person name="David K.M."/>
            <person name="Warren B."/>
            <person name="Marsh K."/>
            <person name="Snowden K.C."/>
            <person name="Lin-Wang K."/>
            <person name="Brian L."/>
            <person name="Martinez-Sanchez M."/>
            <person name="Wang M."/>
            <person name="Ileperuma N."/>
            <person name="Macnee N."/>
            <person name="Campin R."/>
            <person name="McAtee P."/>
            <person name="Drummond R.S.M."/>
            <person name="Espley R.V."/>
            <person name="Ireland H.S."/>
            <person name="Wu R."/>
            <person name="Atkinson R.G."/>
            <person name="Karunairetnam S."/>
            <person name="Bulley S."/>
            <person name="Chunkath S."/>
            <person name="Hanley Z."/>
            <person name="Storey R."/>
            <person name="Thrimawithana A.H."/>
            <person name="Thomson S."/>
            <person name="David C."/>
            <person name="Testolin R."/>
            <person name="Huang H."/>
            <person name="Hellens R.P."/>
            <person name="Schaffer R.J."/>
        </authorList>
    </citation>
    <scope>NUCLEOTIDE SEQUENCE [LARGE SCALE GENOMIC DNA]</scope>
    <source>
        <strain evidence="5">cv. Red5</strain>
    </source>
</reference>
<feature type="region of interest" description="Disordered" evidence="3">
    <location>
        <begin position="72"/>
        <end position="99"/>
    </location>
</feature>
<feature type="compositionally biased region" description="Basic and acidic residues" evidence="3">
    <location>
        <begin position="627"/>
        <end position="639"/>
    </location>
</feature>
<dbReference type="AlphaFoldDB" id="A0A2R6RGK2"/>
<protein>
    <submittedName>
        <fullName evidence="4">T-complex protein 11-like protein</fullName>
    </submittedName>
</protein>
<accession>A0A2R6RGK2</accession>
<evidence type="ECO:0000313" key="5">
    <source>
        <dbReference type="Proteomes" id="UP000241394"/>
    </source>
</evidence>
<dbReference type="PANTHER" id="PTHR12832:SF11">
    <property type="entry name" value="LD23868P"/>
    <property type="match status" value="1"/>
</dbReference>
<dbReference type="Proteomes" id="UP000241394">
    <property type="component" value="Chromosome LG6"/>
</dbReference>
<evidence type="ECO:0000256" key="3">
    <source>
        <dbReference type="SAM" id="MobiDB-lite"/>
    </source>
</evidence>
<evidence type="ECO:0000256" key="2">
    <source>
        <dbReference type="SAM" id="Coils"/>
    </source>
</evidence>
<dbReference type="OrthoDB" id="276323at2759"/>
<dbReference type="STRING" id="1590841.A0A2R6RGK2"/>
<feature type="region of interest" description="Disordered" evidence="3">
    <location>
        <begin position="606"/>
        <end position="673"/>
    </location>
</feature>
<dbReference type="EMBL" id="NKQK01000006">
    <property type="protein sequence ID" value="PSS29153.1"/>
    <property type="molecule type" value="Genomic_DNA"/>
</dbReference>
<reference evidence="4 5" key="1">
    <citation type="submission" date="2017-07" db="EMBL/GenBank/DDBJ databases">
        <title>An improved, manually edited Actinidia chinensis var. chinensis (kiwifruit) genome highlights the challenges associated with draft genomes and gene prediction in plants.</title>
        <authorList>
            <person name="Pilkington S."/>
            <person name="Crowhurst R."/>
            <person name="Hilario E."/>
            <person name="Nardozza S."/>
            <person name="Fraser L."/>
            <person name="Peng Y."/>
            <person name="Gunaseelan K."/>
            <person name="Simpson R."/>
            <person name="Tahir J."/>
            <person name="Deroles S."/>
            <person name="Templeton K."/>
            <person name="Luo Z."/>
            <person name="Davy M."/>
            <person name="Cheng C."/>
            <person name="Mcneilage M."/>
            <person name="Scaglione D."/>
            <person name="Liu Y."/>
            <person name="Zhang Q."/>
            <person name="Datson P."/>
            <person name="De Silva N."/>
            <person name="Gardiner S."/>
            <person name="Bassett H."/>
            <person name="Chagne D."/>
            <person name="Mccallum J."/>
            <person name="Dzierzon H."/>
            <person name="Deng C."/>
            <person name="Wang Y.-Y."/>
            <person name="Barron N."/>
            <person name="Manako K."/>
            <person name="Bowen J."/>
            <person name="Foster T."/>
            <person name="Erridge Z."/>
            <person name="Tiffin H."/>
            <person name="Waite C."/>
            <person name="Davies K."/>
            <person name="Grierson E."/>
            <person name="Laing W."/>
            <person name="Kirk R."/>
            <person name="Chen X."/>
            <person name="Wood M."/>
            <person name="Montefiori M."/>
            <person name="Brummell D."/>
            <person name="Schwinn K."/>
            <person name="Catanach A."/>
            <person name="Fullerton C."/>
            <person name="Li D."/>
            <person name="Meiyalaghan S."/>
            <person name="Nieuwenhuizen N."/>
            <person name="Read N."/>
            <person name="Prakash R."/>
            <person name="Hunter D."/>
            <person name="Zhang H."/>
            <person name="Mckenzie M."/>
            <person name="Knabel M."/>
            <person name="Harris A."/>
            <person name="Allan A."/>
            <person name="Chen A."/>
            <person name="Janssen B."/>
            <person name="Plunkett B."/>
            <person name="Dwamena C."/>
            <person name="Voogd C."/>
            <person name="Leif D."/>
            <person name="Lafferty D."/>
            <person name="Souleyre E."/>
            <person name="Varkonyi-Gasic E."/>
            <person name="Gambi F."/>
            <person name="Hanley J."/>
            <person name="Yao J.-L."/>
            <person name="Cheung J."/>
            <person name="David K."/>
            <person name="Warren B."/>
            <person name="Marsh K."/>
            <person name="Snowden K."/>
            <person name="Lin-Wang K."/>
            <person name="Brian L."/>
            <person name="Martinez-Sanchez M."/>
            <person name="Wang M."/>
            <person name="Ileperuma N."/>
            <person name="Macnee N."/>
            <person name="Campin R."/>
            <person name="Mcatee P."/>
            <person name="Drummond R."/>
            <person name="Espley R."/>
            <person name="Ireland H."/>
            <person name="Wu R."/>
            <person name="Atkinson R."/>
            <person name="Karunairetnam S."/>
            <person name="Bulley S."/>
            <person name="Chunkath S."/>
            <person name="Hanley Z."/>
            <person name="Storey R."/>
            <person name="Thrimawithana A."/>
            <person name="Thomson S."/>
            <person name="David C."/>
            <person name="Testolin R."/>
        </authorList>
    </citation>
    <scope>NUCLEOTIDE SEQUENCE [LARGE SCALE GENOMIC DNA]</scope>
    <source>
        <strain evidence="5">cv. Red5</strain>
        <tissue evidence="4">Young leaf</tissue>
    </source>
</reference>
<comment type="similarity">
    <text evidence="1">Belongs to the TCP11 family.</text>
</comment>
<name>A0A2R6RGK2_ACTCC</name>
<dbReference type="InterPro" id="IPR008862">
    <property type="entry name" value="Tcp11"/>
</dbReference>
<evidence type="ECO:0000256" key="1">
    <source>
        <dbReference type="ARBA" id="ARBA00010954"/>
    </source>
</evidence>
<feature type="region of interest" description="Disordered" evidence="3">
    <location>
        <begin position="1"/>
        <end position="55"/>
    </location>
</feature>
<dbReference type="PANTHER" id="PTHR12832">
    <property type="entry name" value="TESTIS-SPECIFIC PROTEIN PBS13 T-COMPLEX 11"/>
    <property type="match status" value="1"/>
</dbReference>
<feature type="compositionally biased region" description="Low complexity" evidence="3">
    <location>
        <begin position="606"/>
        <end position="617"/>
    </location>
</feature>
<dbReference type="FunCoup" id="A0A2R6RGK2">
    <property type="interactions" value="392"/>
</dbReference>
<dbReference type="Gramene" id="PSS29153">
    <property type="protein sequence ID" value="PSS29153"/>
    <property type="gene ID" value="CEY00_Acc06713"/>
</dbReference>
<keyword evidence="2" id="KW-0175">Coiled coil</keyword>
<dbReference type="OMA" id="VWNCKDQ"/>